<evidence type="ECO:0000256" key="8">
    <source>
        <dbReference type="ARBA" id="ARBA00060643"/>
    </source>
</evidence>
<keyword evidence="5 12" id="KW-0457">Lysine biosynthesis</keyword>
<dbReference type="GO" id="GO:0008836">
    <property type="term" value="F:diaminopimelate decarboxylase activity"/>
    <property type="evidence" value="ECO:0007669"/>
    <property type="project" value="UniProtKB-UniRule"/>
</dbReference>
<dbReference type="AlphaFoldDB" id="A0A5D0CVN9"/>
<dbReference type="PRINTS" id="PR01181">
    <property type="entry name" value="DAPDCRBXLASE"/>
</dbReference>
<keyword evidence="3 12" id="KW-0210">Decarboxylase</keyword>
<dbReference type="PANTHER" id="PTHR43727">
    <property type="entry name" value="DIAMINOPIMELATE DECARBOXYLASE"/>
    <property type="match status" value="1"/>
</dbReference>
<evidence type="ECO:0000256" key="4">
    <source>
        <dbReference type="ARBA" id="ARBA00022898"/>
    </source>
</evidence>
<evidence type="ECO:0000256" key="10">
    <source>
        <dbReference type="ARBA" id="ARBA00066427"/>
    </source>
</evidence>
<comment type="subunit">
    <text evidence="12">Homodimer.</text>
</comment>
<dbReference type="PRINTS" id="PR01179">
    <property type="entry name" value="ODADCRBXLASE"/>
</dbReference>
<feature type="binding site" evidence="12">
    <location>
        <position position="293"/>
    </location>
    <ligand>
        <name>substrate</name>
    </ligand>
</feature>
<comment type="catalytic activity">
    <reaction evidence="7 12 14">
        <text>meso-2,6-diaminopimelate + H(+) = L-lysine + CO2</text>
        <dbReference type="Rhea" id="RHEA:15101"/>
        <dbReference type="ChEBI" id="CHEBI:15378"/>
        <dbReference type="ChEBI" id="CHEBI:16526"/>
        <dbReference type="ChEBI" id="CHEBI:32551"/>
        <dbReference type="ChEBI" id="CHEBI:57791"/>
        <dbReference type="EC" id="4.1.1.20"/>
    </reaction>
</comment>
<feature type="domain" description="Orn/DAP/Arg decarboxylase 2 N-terminal" evidence="15">
    <location>
        <begin position="40"/>
        <end position="296"/>
    </location>
</feature>
<evidence type="ECO:0000256" key="11">
    <source>
        <dbReference type="ARBA" id="ARBA00074972"/>
    </source>
</evidence>
<dbReference type="PANTHER" id="PTHR43727:SF2">
    <property type="entry name" value="GROUP IV DECARBOXYLASE"/>
    <property type="match status" value="1"/>
</dbReference>
<dbReference type="FunFam" id="2.40.37.10:FF:000003">
    <property type="entry name" value="Diaminopimelate decarboxylase"/>
    <property type="match status" value="1"/>
</dbReference>
<dbReference type="EC" id="4.1.1.20" evidence="10 12"/>
<evidence type="ECO:0000256" key="7">
    <source>
        <dbReference type="ARBA" id="ARBA00050464"/>
    </source>
</evidence>
<evidence type="ECO:0000256" key="13">
    <source>
        <dbReference type="PIRSR" id="PIRSR600183-50"/>
    </source>
</evidence>
<dbReference type="FunFam" id="3.20.20.10:FF:000003">
    <property type="entry name" value="Diaminopimelate decarboxylase"/>
    <property type="match status" value="1"/>
</dbReference>
<comment type="caution">
    <text evidence="16">The sequence shown here is derived from an EMBL/GenBank/DDBJ whole genome shotgun (WGS) entry which is preliminary data.</text>
</comment>
<evidence type="ECO:0000256" key="5">
    <source>
        <dbReference type="ARBA" id="ARBA00023154"/>
    </source>
</evidence>
<feature type="binding site" evidence="12">
    <location>
        <position position="390"/>
    </location>
    <ligand>
        <name>substrate</name>
    </ligand>
</feature>
<dbReference type="HAMAP" id="MF_02120">
    <property type="entry name" value="LysA"/>
    <property type="match status" value="1"/>
</dbReference>
<evidence type="ECO:0000256" key="2">
    <source>
        <dbReference type="ARBA" id="ARBA00022605"/>
    </source>
</evidence>
<evidence type="ECO:0000256" key="1">
    <source>
        <dbReference type="ARBA" id="ARBA00001933"/>
    </source>
</evidence>
<name>A0A5D0CVN9_9BACL</name>
<protein>
    <recommendedName>
        <fullName evidence="11 12">Diaminopimelate decarboxylase</fullName>
        <shortName evidence="12">DAP decarboxylase</shortName>
        <shortName evidence="12">DAPDC</shortName>
        <ecNumber evidence="10 12">4.1.1.20</ecNumber>
    </recommendedName>
</protein>
<feature type="binding site" evidence="12">
    <location>
        <position position="334"/>
    </location>
    <ligand>
        <name>substrate</name>
    </ligand>
</feature>
<dbReference type="SUPFAM" id="SSF51419">
    <property type="entry name" value="PLP-binding barrel"/>
    <property type="match status" value="1"/>
</dbReference>
<dbReference type="UniPathway" id="UPA00034">
    <property type="reaction ID" value="UER00027"/>
</dbReference>
<dbReference type="Gene3D" id="2.40.37.10">
    <property type="entry name" value="Lyase, Ornithine Decarboxylase, Chain A, domain 1"/>
    <property type="match status" value="1"/>
</dbReference>
<dbReference type="Pfam" id="PF02784">
    <property type="entry name" value="Orn_Arg_deC_N"/>
    <property type="match status" value="1"/>
</dbReference>
<sequence length="443" mass="48496">MYLHGTSKINSKGHLEIGGCDTVELKETYGTPLYIMDEALIRQRCREYMEAFRASGLSFQVAYASKAFCVMAMCRLAEEEGLSLDVVSEGELYTALQAGFPAQRIHFHGNNKTPEELEMAIQANIGCFVVDNFTEMHMLQALAAEKGVTVNILLRVTPGVEAHTHEYISTGQTDSKFGFDIGNGSAYEAVEQASRSLNLNLLGLHSHIGSQIFEVEGFQMAVERVAEFSLRVKDQLNVIFKVINLGGGFGIRYTSEDTPLQVSDYVKAITDAVKSSFAAGYPQLPEIWVEPGRSIVGDAGTTLYTVGTSKDIPGVRKYVSVDGGMTDNPRPALYESKYEAMLANRGLDAAEETVSIAGKCCESGDMLIWDLELPKVKSGDLLAVACTGAYNYAMASNYNRIRRPAVVFVQNGQSDLVVKRETLQDITSCDVIPERIAKQPSLK</sequence>
<dbReference type="Gene3D" id="3.20.20.10">
    <property type="entry name" value="Alanine racemase"/>
    <property type="match status" value="1"/>
</dbReference>
<dbReference type="InterPro" id="IPR022644">
    <property type="entry name" value="De-COase2_N"/>
</dbReference>
<comment type="function">
    <text evidence="12">Specifically catalyzes the decarboxylation of meso-diaminopimelate (meso-DAP) to L-lysine.</text>
</comment>
<dbReference type="EMBL" id="VSDO01000002">
    <property type="protein sequence ID" value="TYA13254.1"/>
    <property type="molecule type" value="Genomic_DNA"/>
</dbReference>
<feature type="binding site" evidence="12">
    <location>
        <position position="362"/>
    </location>
    <ligand>
        <name>substrate</name>
    </ligand>
</feature>
<dbReference type="SUPFAM" id="SSF50621">
    <property type="entry name" value="Alanine racemase C-terminal domain-like"/>
    <property type="match status" value="1"/>
</dbReference>
<dbReference type="GO" id="GO:0009089">
    <property type="term" value="P:lysine biosynthetic process via diaminopimelate"/>
    <property type="evidence" value="ECO:0007669"/>
    <property type="project" value="UniProtKB-UniRule"/>
</dbReference>
<dbReference type="InterPro" id="IPR029066">
    <property type="entry name" value="PLP-binding_barrel"/>
</dbReference>
<feature type="binding site" evidence="12">
    <location>
        <position position="390"/>
    </location>
    <ligand>
        <name>pyridoxal 5'-phosphate</name>
        <dbReference type="ChEBI" id="CHEBI:597326"/>
    </ligand>
</feature>
<dbReference type="OrthoDB" id="9802241at2"/>
<keyword evidence="17" id="KW-1185">Reference proteome</keyword>
<evidence type="ECO:0000313" key="17">
    <source>
        <dbReference type="Proteomes" id="UP000325218"/>
    </source>
</evidence>
<accession>A0A5D0CVN9</accession>
<feature type="modified residue" description="N6-(pyridoxal phosphate)lysine" evidence="12 13">
    <location>
        <position position="66"/>
    </location>
</feature>
<feature type="binding site" evidence="12">
    <location>
        <position position="248"/>
    </location>
    <ligand>
        <name>pyridoxal 5'-phosphate</name>
        <dbReference type="ChEBI" id="CHEBI:597326"/>
    </ligand>
</feature>
<comment type="pathway">
    <text evidence="8 12 14">Amino-acid biosynthesis; L-lysine biosynthesis via DAP pathway; L-lysine from DL-2,6-diaminopimelate: step 1/1.</text>
</comment>
<evidence type="ECO:0000259" key="15">
    <source>
        <dbReference type="Pfam" id="PF02784"/>
    </source>
</evidence>
<keyword evidence="2 12" id="KW-0028">Amino-acid biosynthesis</keyword>
<evidence type="ECO:0000256" key="3">
    <source>
        <dbReference type="ARBA" id="ARBA00022793"/>
    </source>
</evidence>
<dbReference type="NCBIfam" id="TIGR01048">
    <property type="entry name" value="lysA"/>
    <property type="match status" value="1"/>
</dbReference>
<dbReference type="InterPro" id="IPR002986">
    <property type="entry name" value="DAP_deCOOHase_LysA"/>
</dbReference>
<dbReference type="CDD" id="cd06828">
    <property type="entry name" value="PLPDE_III_DapDC"/>
    <property type="match status" value="1"/>
</dbReference>
<dbReference type="Proteomes" id="UP000325218">
    <property type="component" value="Unassembled WGS sequence"/>
</dbReference>
<evidence type="ECO:0000256" key="12">
    <source>
        <dbReference type="HAMAP-Rule" id="MF_02120"/>
    </source>
</evidence>
<feature type="active site" description="Proton donor" evidence="13">
    <location>
        <position position="361"/>
    </location>
</feature>
<evidence type="ECO:0000256" key="9">
    <source>
        <dbReference type="ARBA" id="ARBA00060983"/>
    </source>
</evidence>
<feature type="binding site" evidence="12">
    <location>
        <position position="330"/>
    </location>
    <ligand>
        <name>substrate</name>
    </ligand>
</feature>
<comment type="cofactor">
    <cofactor evidence="1 12 13 14">
        <name>pyridoxal 5'-phosphate</name>
        <dbReference type="ChEBI" id="CHEBI:597326"/>
    </cofactor>
</comment>
<evidence type="ECO:0000256" key="14">
    <source>
        <dbReference type="RuleBase" id="RU003738"/>
    </source>
</evidence>
<dbReference type="RefSeq" id="WP_148451850.1">
    <property type="nucleotide sequence ID" value="NZ_BORZ01000001.1"/>
</dbReference>
<feature type="binding site" evidence="12">
    <location>
        <begin position="290"/>
        <end position="293"/>
    </location>
    <ligand>
        <name>pyridoxal 5'-phosphate</name>
        <dbReference type="ChEBI" id="CHEBI:597326"/>
    </ligand>
</feature>
<dbReference type="InterPro" id="IPR000183">
    <property type="entry name" value="Orn/DAP/Arg_de-COase"/>
</dbReference>
<reference evidence="16 17" key="1">
    <citation type="submission" date="2019-08" db="EMBL/GenBank/DDBJ databases">
        <title>Genome sequencing of Paenibacillus faecis DSM 23593(T).</title>
        <authorList>
            <person name="Kook J.-K."/>
            <person name="Park S.-N."/>
            <person name="Lim Y.K."/>
        </authorList>
    </citation>
    <scope>NUCLEOTIDE SEQUENCE [LARGE SCALE GENOMIC DNA]</scope>
    <source>
        <strain evidence="16 17">DSM 23593</strain>
    </source>
</reference>
<keyword evidence="6 12" id="KW-0456">Lyase</keyword>
<evidence type="ECO:0000256" key="6">
    <source>
        <dbReference type="ARBA" id="ARBA00023239"/>
    </source>
</evidence>
<proteinExistence type="inferred from homology"/>
<comment type="similarity">
    <text evidence="9 12">Belongs to the Orn/Lys/Arg decarboxylase class-II family. LysA subfamily.</text>
</comment>
<keyword evidence="4 12" id="KW-0663">Pyridoxal phosphate</keyword>
<organism evidence="16 17">
    <name type="scientific">Paenibacillus faecis</name>
    <dbReference type="NCBI Taxonomy" id="862114"/>
    <lineage>
        <taxon>Bacteria</taxon>
        <taxon>Bacillati</taxon>
        <taxon>Bacillota</taxon>
        <taxon>Bacilli</taxon>
        <taxon>Bacillales</taxon>
        <taxon>Paenibacillaceae</taxon>
        <taxon>Paenibacillus</taxon>
    </lineage>
</organism>
<dbReference type="InterPro" id="IPR009006">
    <property type="entry name" value="Ala_racemase/Decarboxylase_C"/>
</dbReference>
<dbReference type="GO" id="GO:0030170">
    <property type="term" value="F:pyridoxal phosphate binding"/>
    <property type="evidence" value="ECO:0007669"/>
    <property type="project" value="UniProtKB-UniRule"/>
</dbReference>
<gene>
    <name evidence="12 16" type="primary">lysA</name>
    <name evidence="16" type="ORF">FRY98_11325</name>
</gene>
<evidence type="ECO:0000313" key="16">
    <source>
        <dbReference type="EMBL" id="TYA13254.1"/>
    </source>
</evidence>